<accession>A0A2S2Q1Y7</accession>
<name>A0A2S2Q1Y7_9HEMI</name>
<proteinExistence type="predicted"/>
<dbReference type="PANTHER" id="PTHR10492">
    <property type="match status" value="1"/>
</dbReference>
<protein>
    <submittedName>
        <fullName evidence="1">Uncharacterized protein</fullName>
    </submittedName>
</protein>
<evidence type="ECO:0000313" key="1">
    <source>
        <dbReference type="EMBL" id="MBY71785.1"/>
    </source>
</evidence>
<dbReference type="AlphaFoldDB" id="A0A2S2Q1Y7"/>
<reference evidence="1" key="1">
    <citation type="submission" date="2018-04" db="EMBL/GenBank/DDBJ databases">
        <title>Transcriptome assembly of Sipha flava.</title>
        <authorList>
            <person name="Scully E.D."/>
            <person name="Geib S.M."/>
            <person name="Palmer N.A."/>
            <person name="Koch K."/>
            <person name="Bradshaw J."/>
            <person name="Heng-Moss T."/>
            <person name="Sarath G."/>
        </authorList>
    </citation>
    <scope>NUCLEOTIDE SEQUENCE</scope>
</reference>
<organism evidence="1">
    <name type="scientific">Sipha flava</name>
    <name type="common">yellow sugarcane aphid</name>
    <dbReference type="NCBI Taxonomy" id="143950"/>
    <lineage>
        <taxon>Eukaryota</taxon>
        <taxon>Metazoa</taxon>
        <taxon>Ecdysozoa</taxon>
        <taxon>Arthropoda</taxon>
        <taxon>Hexapoda</taxon>
        <taxon>Insecta</taxon>
        <taxon>Pterygota</taxon>
        <taxon>Neoptera</taxon>
        <taxon>Paraneoptera</taxon>
        <taxon>Hemiptera</taxon>
        <taxon>Sternorrhyncha</taxon>
        <taxon>Aphidomorpha</taxon>
        <taxon>Aphidoidea</taxon>
        <taxon>Aphididae</taxon>
        <taxon>Sipha</taxon>
    </lineage>
</organism>
<sequence>MAAKTVDVNEINFQIQNKIAGELMAHKSIYSVINQDDDVNYPMEVLNSPELSRLPPNNLQLKIESVIIMLRGINQSRLYIGTGFAAKKLMNNVIESTILKGKYKGEDVLIPRIFLIPNDMPFYFKRLPFPVRQFR</sequence>
<gene>
    <name evidence="1" type="ORF">g.178228</name>
</gene>
<dbReference type="EMBL" id="GGMS01002582">
    <property type="protein sequence ID" value="MBY71785.1"/>
    <property type="molecule type" value="Transcribed_RNA"/>
</dbReference>
<dbReference type="OrthoDB" id="6585692at2759"/>